<organism evidence="2 3">
    <name type="scientific">Eimeria maxima</name>
    <name type="common">Coccidian parasite</name>
    <dbReference type="NCBI Taxonomy" id="5804"/>
    <lineage>
        <taxon>Eukaryota</taxon>
        <taxon>Sar</taxon>
        <taxon>Alveolata</taxon>
        <taxon>Apicomplexa</taxon>
        <taxon>Conoidasida</taxon>
        <taxon>Coccidia</taxon>
        <taxon>Eucoccidiorida</taxon>
        <taxon>Eimeriorina</taxon>
        <taxon>Eimeriidae</taxon>
        <taxon>Eimeria</taxon>
    </lineage>
</organism>
<proteinExistence type="predicted"/>
<gene>
    <name evidence="2" type="ORF">EMWEY_00048900</name>
</gene>
<name>U6M2J3_EIMMA</name>
<dbReference type="GeneID" id="25338876"/>
<feature type="region of interest" description="Disordered" evidence="1">
    <location>
        <begin position="19"/>
        <end position="91"/>
    </location>
</feature>
<dbReference type="EMBL" id="HG719542">
    <property type="protein sequence ID" value="CDJ58231.1"/>
    <property type="molecule type" value="Genomic_DNA"/>
</dbReference>
<keyword evidence="3" id="KW-1185">Reference proteome</keyword>
<protein>
    <submittedName>
        <fullName evidence="2">Uncharacterized protein</fullName>
    </submittedName>
</protein>
<evidence type="ECO:0000313" key="3">
    <source>
        <dbReference type="Proteomes" id="UP000030763"/>
    </source>
</evidence>
<dbReference type="Proteomes" id="UP000030763">
    <property type="component" value="Unassembled WGS sequence"/>
</dbReference>
<dbReference type="RefSeq" id="XP_013334877.1">
    <property type="nucleotide sequence ID" value="XM_013479423.1"/>
</dbReference>
<dbReference type="VEuPathDB" id="ToxoDB:EMWEY_00048900"/>
<reference evidence="2" key="2">
    <citation type="submission" date="2013-10" db="EMBL/GenBank/DDBJ databases">
        <authorList>
            <person name="Aslett M."/>
        </authorList>
    </citation>
    <scope>NUCLEOTIDE SEQUENCE [LARGE SCALE GENOMIC DNA]</scope>
    <source>
        <strain evidence="2">Weybridge</strain>
    </source>
</reference>
<evidence type="ECO:0000256" key="1">
    <source>
        <dbReference type="SAM" id="MobiDB-lite"/>
    </source>
</evidence>
<sequence>MLSNGFRGQTVGLLRRQLALSPGDGGDACTPPRAPQQSKRESKSKRPWWQLLKPSNSSSRMTETLEGPSAGEGVAWSGQHKPSSVRRPGERVEHTTNVPIGNEQSVHYQAMDTYYPFPLLGGVEAPENQSLRELLREIQDIATYLCSFHTSMFSSNAILTQAIDYVATSRLVVRPIDTNSGSTHIVAALALHTTYTCAPAVMCLHFCERLAEGLEAKYALNNGNSSYLNEPGPPDSRFKALYPSRRGWEPSHFRRDFACVAEEMLTNVLAEAEDGSGLSTQNVEQMFQLCGRLSRISYGWHNRLLDGPSHVLFMRLKS</sequence>
<accession>U6M2J3</accession>
<evidence type="ECO:0000313" key="2">
    <source>
        <dbReference type="EMBL" id="CDJ58231.1"/>
    </source>
</evidence>
<feature type="compositionally biased region" description="Polar residues" evidence="1">
    <location>
        <begin position="53"/>
        <end position="62"/>
    </location>
</feature>
<reference evidence="2" key="1">
    <citation type="submission" date="2013-10" db="EMBL/GenBank/DDBJ databases">
        <title>Genomic analysis of the causative agents of coccidiosis in chickens.</title>
        <authorList>
            <person name="Reid A.J."/>
            <person name="Blake D."/>
            <person name="Billington K."/>
            <person name="Browne H."/>
            <person name="Dunn M."/>
            <person name="Hung S."/>
            <person name="Kawahara F."/>
            <person name="Miranda-Saavedra D."/>
            <person name="Mourier T."/>
            <person name="Nagra H."/>
            <person name="Otto T.D."/>
            <person name="Rawlings N."/>
            <person name="Sanchez A."/>
            <person name="Sanders M."/>
            <person name="Subramaniam C."/>
            <person name="Tay Y."/>
            <person name="Dear P."/>
            <person name="Doerig C."/>
            <person name="Gruber A."/>
            <person name="Parkinson J."/>
            <person name="Shirley M."/>
            <person name="Wan K.L."/>
            <person name="Berriman M."/>
            <person name="Tomley F."/>
            <person name="Pain A."/>
        </authorList>
    </citation>
    <scope>NUCLEOTIDE SEQUENCE [LARGE SCALE GENOMIC DNA]</scope>
    <source>
        <strain evidence="2">Weybridge</strain>
    </source>
</reference>
<dbReference type="AlphaFoldDB" id="U6M2J3"/>